<dbReference type="AlphaFoldDB" id="A0A521E302"/>
<name>A0A521E302_9BACT</name>
<dbReference type="SUPFAM" id="SSF69304">
    <property type="entry name" value="Tricorn protease N-terminal domain"/>
    <property type="match status" value="2"/>
</dbReference>
<feature type="domain" description="Amidohydrolase-related" evidence="3">
    <location>
        <begin position="696"/>
        <end position="1030"/>
    </location>
</feature>
<dbReference type="EMBL" id="FXTP01000010">
    <property type="protein sequence ID" value="SMO78337.1"/>
    <property type="molecule type" value="Genomic_DNA"/>
</dbReference>
<comment type="similarity">
    <text evidence="1">Belongs to the TolB family.</text>
</comment>
<evidence type="ECO:0000256" key="2">
    <source>
        <dbReference type="SAM" id="MobiDB-lite"/>
    </source>
</evidence>
<proteinExistence type="inferred from homology"/>
<organism evidence="4 5">
    <name type="scientific">Gracilimonas mengyeensis</name>
    <dbReference type="NCBI Taxonomy" id="1302730"/>
    <lineage>
        <taxon>Bacteria</taxon>
        <taxon>Pseudomonadati</taxon>
        <taxon>Balneolota</taxon>
        <taxon>Balneolia</taxon>
        <taxon>Balneolales</taxon>
        <taxon>Balneolaceae</taxon>
        <taxon>Gracilimonas</taxon>
    </lineage>
</organism>
<dbReference type="GO" id="GO:0016810">
    <property type="term" value="F:hydrolase activity, acting on carbon-nitrogen (but not peptide) bonds"/>
    <property type="evidence" value="ECO:0007669"/>
    <property type="project" value="InterPro"/>
</dbReference>
<evidence type="ECO:0000256" key="1">
    <source>
        <dbReference type="ARBA" id="ARBA00009820"/>
    </source>
</evidence>
<reference evidence="4 5" key="1">
    <citation type="submission" date="2017-05" db="EMBL/GenBank/DDBJ databases">
        <authorList>
            <person name="Varghese N."/>
            <person name="Submissions S."/>
        </authorList>
    </citation>
    <scope>NUCLEOTIDE SEQUENCE [LARGE SCALE GENOMIC DNA]</scope>
    <source>
        <strain evidence="4 5">DSM 21985</strain>
    </source>
</reference>
<dbReference type="SUPFAM" id="SSF51556">
    <property type="entry name" value="Metallo-dependent hydrolases"/>
    <property type="match status" value="1"/>
</dbReference>
<dbReference type="Pfam" id="PF01979">
    <property type="entry name" value="Amidohydro_1"/>
    <property type="match status" value="1"/>
</dbReference>
<dbReference type="InterPro" id="IPR011042">
    <property type="entry name" value="6-blade_b-propeller_TolB-like"/>
</dbReference>
<accession>A0A521E302</accession>
<evidence type="ECO:0000313" key="5">
    <source>
        <dbReference type="Proteomes" id="UP000317557"/>
    </source>
</evidence>
<dbReference type="PANTHER" id="PTHR36842:SF1">
    <property type="entry name" value="PROTEIN TOLB"/>
    <property type="match status" value="1"/>
</dbReference>
<dbReference type="Pfam" id="PF07676">
    <property type="entry name" value="PD40"/>
    <property type="match status" value="4"/>
</dbReference>
<evidence type="ECO:0000313" key="4">
    <source>
        <dbReference type="EMBL" id="SMO78337.1"/>
    </source>
</evidence>
<dbReference type="InterPro" id="IPR006680">
    <property type="entry name" value="Amidohydro-rel"/>
</dbReference>
<dbReference type="InterPro" id="IPR011659">
    <property type="entry name" value="WD40"/>
</dbReference>
<dbReference type="InterPro" id="IPR011059">
    <property type="entry name" value="Metal-dep_hydrolase_composite"/>
</dbReference>
<dbReference type="Proteomes" id="UP000317557">
    <property type="component" value="Unassembled WGS sequence"/>
</dbReference>
<dbReference type="PANTHER" id="PTHR36842">
    <property type="entry name" value="PROTEIN TOLB HOMOLOG"/>
    <property type="match status" value="1"/>
</dbReference>
<protein>
    <submittedName>
        <fullName evidence="4">Imidazolonepropionase</fullName>
    </submittedName>
</protein>
<dbReference type="InterPro" id="IPR032466">
    <property type="entry name" value="Metal_Hydrolase"/>
</dbReference>
<keyword evidence="5" id="KW-1185">Reference proteome</keyword>
<dbReference type="Gene3D" id="3.20.20.140">
    <property type="entry name" value="Metal-dependent hydrolases"/>
    <property type="match status" value="1"/>
</dbReference>
<dbReference type="SUPFAM" id="SSF51338">
    <property type="entry name" value="Composite domain of metallo-dependent hydrolases"/>
    <property type="match status" value="1"/>
</dbReference>
<dbReference type="Gene3D" id="2.120.10.30">
    <property type="entry name" value="TolB, C-terminal domain"/>
    <property type="match status" value="2"/>
</dbReference>
<evidence type="ECO:0000259" key="3">
    <source>
        <dbReference type="Pfam" id="PF01979"/>
    </source>
</evidence>
<feature type="region of interest" description="Disordered" evidence="2">
    <location>
        <begin position="1"/>
        <end position="32"/>
    </location>
</feature>
<gene>
    <name evidence="4" type="ORF">SAMN06265219_110110</name>
</gene>
<sequence>MITTVSARQSDSWDVSNPQLGDSTTHSFTTDEGTWMNLDVSPDGRTIVIDLLGDIYKLPIEGGQAELLRGGHAYEVQPRFSPDGSKILFTSDAGGGDNIWVMDADGENASQITEESFRLLNNAVWTPDGEYIIAKKHFSSTRSLGAGEIWMYHKSGGAGIQLVEKANEQQDIGEPWVSPDGQYVYYSQAVYPGGYFQYNKDPNSQIYAIKRYDREDGDIETVTGGNGGAVRSQISPNGEKLAFVRRVRTKSVLFLRDLETGREWPVYDNLSKDQQEAWAIFGVYTNFNWLPDNRHVVVWANGKINKIDTETGQAEVIPFEVESSHTIYDAVRYQQDIAPEEFRVKAVRQLRTSPDGRILVWSAAGKLWSKMLPDGTPKRVTNSDHFEFEPSFAPDGESIVYVSWSDTDMGAINTVALNETPNPSTPKKITSQKGIYREPSYSPDGKNIVFRKESGNGQQGFTHTLNPGIYIMNASGANINQITDEGALPRFSADGNRIYYQTGGYIFGAIEKQYKSINLRGEDERTHFTSNYGHEFAPSPDGKWMAFSNLHKVYLAPIPKTGKTIELNPNTKSVPVKQVSSEAGYHMHWSADSDKLHWTLGEEYFTVDLENTFSFVEGAPDSLPTPPSQGRNLELSLPSYVPEGTIAFTNARIITMAEDSVIENGTIVVEGNRIATIGTDVTIPEGAKVIDASGKTIIPGLVDVHAHVGNFRLGISPQQQWEYFANLAYGVTTVHDPSSNSEMIFSHSEAIKAGNMVGPRVFSTGVILYGADGSIKTEINSYDDALFALKRTKAWGAFSVKSYNQPRRNQRQQIIKAAKELEMMVMPEGGSFFTHNMSMILDGHTGIEHNIPVAPLYNDVVELWAASETGYTPTHVVNYGSMSGEYYWYQKNNVWENERLLTFTPRSVIDPRSRHRTMIPDEEYENGHILTAESDKKLADAGVKVNLGAHGQLQGLGAHWELWMFEQGGMSNMEALRVATINGAHYLGMDHEIGSLEEGKLADLVVLDKNPLENIRNTDSVVYTMVNGRLFDATTMNEVGNQPQERLPFWWERDGYDKRFDWHANPIAPAGLQCTCFGRH</sequence>
<dbReference type="Gene3D" id="2.30.40.10">
    <property type="entry name" value="Urease, subunit C, domain 1"/>
    <property type="match status" value="1"/>
</dbReference>